<evidence type="ECO:0000313" key="10">
    <source>
        <dbReference type="EMBL" id="QMV84679.1"/>
    </source>
</evidence>
<dbReference type="GO" id="GO:0005886">
    <property type="term" value="C:plasma membrane"/>
    <property type="evidence" value="ECO:0007669"/>
    <property type="project" value="UniProtKB-SubCell"/>
</dbReference>
<name>A0A7G5FDI8_9CORY</name>
<keyword evidence="5 8" id="KW-1133">Transmembrane helix</keyword>
<dbReference type="PRINTS" id="PR00171">
    <property type="entry name" value="SUGRTRNSPORT"/>
</dbReference>
<keyword evidence="6 8" id="KW-0472">Membrane</keyword>
<evidence type="ECO:0000256" key="8">
    <source>
        <dbReference type="SAM" id="Phobius"/>
    </source>
</evidence>
<dbReference type="PROSITE" id="PS50850">
    <property type="entry name" value="MFS"/>
    <property type="match status" value="1"/>
</dbReference>
<feature type="transmembrane region" description="Helical" evidence="8">
    <location>
        <begin position="144"/>
        <end position="166"/>
    </location>
</feature>
<comment type="subcellular location">
    <subcellularLocation>
        <location evidence="1">Cell membrane</location>
        <topology evidence="1">Multi-pass membrane protein</topology>
    </subcellularLocation>
</comment>
<dbReference type="PANTHER" id="PTHR48020">
    <property type="entry name" value="PROTON MYO-INOSITOL COTRANSPORTER"/>
    <property type="match status" value="1"/>
</dbReference>
<evidence type="ECO:0000256" key="2">
    <source>
        <dbReference type="ARBA" id="ARBA00010992"/>
    </source>
</evidence>
<feature type="domain" description="Major facilitator superfamily (MFS) profile" evidence="9">
    <location>
        <begin position="20"/>
        <end position="436"/>
    </location>
</feature>
<evidence type="ECO:0000256" key="7">
    <source>
        <dbReference type="RuleBase" id="RU003346"/>
    </source>
</evidence>
<organism evidence="10 11">
    <name type="scientific">Corynebacterium hindlerae</name>
    <dbReference type="NCBI Taxonomy" id="699041"/>
    <lineage>
        <taxon>Bacteria</taxon>
        <taxon>Bacillati</taxon>
        <taxon>Actinomycetota</taxon>
        <taxon>Actinomycetes</taxon>
        <taxon>Mycobacteriales</taxon>
        <taxon>Corynebacteriaceae</taxon>
        <taxon>Corynebacterium</taxon>
    </lineage>
</organism>
<dbReference type="EMBL" id="CP059833">
    <property type="protein sequence ID" value="QMV84679.1"/>
    <property type="molecule type" value="Genomic_DNA"/>
</dbReference>
<dbReference type="GO" id="GO:0022857">
    <property type="term" value="F:transmembrane transporter activity"/>
    <property type="evidence" value="ECO:0007669"/>
    <property type="project" value="InterPro"/>
</dbReference>
<dbReference type="InterPro" id="IPR020846">
    <property type="entry name" value="MFS_dom"/>
</dbReference>
<dbReference type="SUPFAM" id="SSF103473">
    <property type="entry name" value="MFS general substrate transporter"/>
    <property type="match status" value="1"/>
</dbReference>
<evidence type="ECO:0000259" key="9">
    <source>
        <dbReference type="PROSITE" id="PS50850"/>
    </source>
</evidence>
<proteinExistence type="inferred from homology"/>
<sequence length="461" mass="48252">MAGLLDVNVQTQVPGYARLVALIAALGGVLFGYDTGVMSGALLYIGKDYQLTPATEGSITSMLLVGAALGALLGGRVADALGRKLTLILGGVVFVVGSLACAVATSVPMLGAARTLLGFAVGLVSIVVPMYISEMVPPAVRGSLVSLNTLMIVVGQLLAFLTNSALAHTGNWRLMLGLAAIPGAILAVGMMFMTDSPTWLYRKGKTAEADAVAQRVALKESGSADPRSAKQTRREEKEALKIRWVRTTVIIAVLVGITQQITGVNAIVYFAPKMMNMVGISTENAVYTSIVIGSVSVIACWVGMMLVDKVGRRRLLTIGLSGTTTSLILLAVAYNFAETNASISWAVLILMALFIAFQQAAVSLTTWLLLSELVPQQARGLGMGIAGLGLWTANWAVAQGFLPMVSAIGGPASFIVFAVLGGSALVFVLRYVPETAGRSLTEISEDMRARHSRFGKSATVG</sequence>
<dbReference type="NCBIfam" id="TIGR00879">
    <property type="entry name" value="SP"/>
    <property type="match status" value="1"/>
</dbReference>
<feature type="transmembrane region" description="Helical" evidence="8">
    <location>
        <begin position="284"/>
        <end position="303"/>
    </location>
</feature>
<feature type="transmembrane region" description="Helical" evidence="8">
    <location>
        <begin position="343"/>
        <end position="369"/>
    </location>
</feature>
<keyword evidence="4 8" id="KW-0812">Transmembrane</keyword>
<feature type="transmembrane region" description="Helical" evidence="8">
    <location>
        <begin position="20"/>
        <end position="45"/>
    </location>
</feature>
<dbReference type="PANTHER" id="PTHR48020:SF12">
    <property type="entry name" value="PROTON MYO-INOSITOL COTRANSPORTER"/>
    <property type="match status" value="1"/>
</dbReference>
<dbReference type="InterPro" id="IPR036259">
    <property type="entry name" value="MFS_trans_sf"/>
</dbReference>
<feature type="transmembrane region" description="Helical" evidence="8">
    <location>
        <begin position="315"/>
        <end position="337"/>
    </location>
</feature>
<evidence type="ECO:0000256" key="6">
    <source>
        <dbReference type="ARBA" id="ARBA00023136"/>
    </source>
</evidence>
<evidence type="ECO:0000256" key="5">
    <source>
        <dbReference type="ARBA" id="ARBA00022989"/>
    </source>
</evidence>
<feature type="transmembrane region" description="Helical" evidence="8">
    <location>
        <begin position="249"/>
        <end position="272"/>
    </location>
</feature>
<feature type="transmembrane region" description="Helical" evidence="8">
    <location>
        <begin position="172"/>
        <end position="193"/>
    </location>
</feature>
<evidence type="ECO:0000256" key="3">
    <source>
        <dbReference type="ARBA" id="ARBA00022448"/>
    </source>
</evidence>
<dbReference type="InterPro" id="IPR050814">
    <property type="entry name" value="Myo-inositol_Transporter"/>
</dbReference>
<feature type="transmembrane region" description="Helical" evidence="8">
    <location>
        <begin position="408"/>
        <end position="429"/>
    </location>
</feature>
<comment type="similarity">
    <text evidence="2 7">Belongs to the major facilitator superfamily. Sugar transporter (TC 2.A.1.1) family.</text>
</comment>
<keyword evidence="11" id="KW-1185">Reference proteome</keyword>
<dbReference type="InterPro" id="IPR003663">
    <property type="entry name" value="Sugar/inositol_transpt"/>
</dbReference>
<feature type="transmembrane region" description="Helical" evidence="8">
    <location>
        <begin position="381"/>
        <end position="402"/>
    </location>
</feature>
<dbReference type="PROSITE" id="PS00217">
    <property type="entry name" value="SUGAR_TRANSPORT_2"/>
    <property type="match status" value="1"/>
</dbReference>
<dbReference type="AlphaFoldDB" id="A0A7G5FDI8"/>
<feature type="transmembrane region" description="Helical" evidence="8">
    <location>
        <begin position="87"/>
        <end position="107"/>
    </location>
</feature>
<dbReference type="InterPro" id="IPR005828">
    <property type="entry name" value="MFS_sugar_transport-like"/>
</dbReference>
<evidence type="ECO:0000256" key="1">
    <source>
        <dbReference type="ARBA" id="ARBA00004651"/>
    </source>
</evidence>
<keyword evidence="3 7" id="KW-0813">Transport</keyword>
<reference evidence="10 11" key="1">
    <citation type="submission" date="2020-07" db="EMBL/GenBank/DDBJ databases">
        <title>non toxigenic Corynebacterium sp. nov from a clinical source.</title>
        <authorList>
            <person name="Bernier A.-M."/>
            <person name="Bernard K."/>
        </authorList>
    </citation>
    <scope>NUCLEOTIDE SEQUENCE [LARGE SCALE GENOMIC DNA]</scope>
    <source>
        <strain evidence="11">NML 93-0612</strain>
    </source>
</reference>
<gene>
    <name evidence="10" type="ORF">HW450_10040</name>
</gene>
<accession>A0A7G5FDI8</accession>
<dbReference type="Pfam" id="PF00083">
    <property type="entry name" value="Sugar_tr"/>
    <property type="match status" value="1"/>
</dbReference>
<dbReference type="PROSITE" id="PS00216">
    <property type="entry name" value="SUGAR_TRANSPORT_1"/>
    <property type="match status" value="2"/>
</dbReference>
<evidence type="ECO:0000313" key="11">
    <source>
        <dbReference type="Proteomes" id="UP000515570"/>
    </source>
</evidence>
<protein>
    <submittedName>
        <fullName evidence="10">Sugar porter family MFS transporter</fullName>
    </submittedName>
</protein>
<evidence type="ECO:0000256" key="4">
    <source>
        <dbReference type="ARBA" id="ARBA00022692"/>
    </source>
</evidence>
<dbReference type="InterPro" id="IPR005829">
    <property type="entry name" value="Sugar_transporter_CS"/>
</dbReference>
<dbReference type="Gene3D" id="1.20.1250.20">
    <property type="entry name" value="MFS general substrate transporter like domains"/>
    <property type="match status" value="1"/>
</dbReference>
<dbReference type="Proteomes" id="UP000515570">
    <property type="component" value="Chromosome"/>
</dbReference>
<feature type="transmembrane region" description="Helical" evidence="8">
    <location>
        <begin position="57"/>
        <end position="75"/>
    </location>
</feature>
<feature type="transmembrane region" description="Helical" evidence="8">
    <location>
        <begin position="113"/>
        <end position="132"/>
    </location>
</feature>